<accession>A0A931DV75</accession>
<evidence type="ECO:0000256" key="1">
    <source>
        <dbReference type="SAM" id="MobiDB-lite"/>
    </source>
</evidence>
<proteinExistence type="predicted"/>
<feature type="signal peptide" evidence="3">
    <location>
        <begin position="1"/>
        <end position="27"/>
    </location>
</feature>
<protein>
    <submittedName>
        <fullName evidence="4">Uncharacterized protein</fullName>
    </submittedName>
</protein>
<evidence type="ECO:0000256" key="3">
    <source>
        <dbReference type="SAM" id="SignalP"/>
    </source>
</evidence>
<keyword evidence="5" id="KW-1185">Reference proteome</keyword>
<dbReference type="Proteomes" id="UP000658613">
    <property type="component" value="Unassembled WGS sequence"/>
</dbReference>
<feature type="chain" id="PRO_5037565752" evidence="3">
    <location>
        <begin position="28"/>
        <end position="152"/>
    </location>
</feature>
<evidence type="ECO:0000256" key="2">
    <source>
        <dbReference type="SAM" id="Phobius"/>
    </source>
</evidence>
<feature type="region of interest" description="Disordered" evidence="1">
    <location>
        <begin position="27"/>
        <end position="63"/>
    </location>
</feature>
<dbReference type="AlphaFoldDB" id="A0A931DV75"/>
<dbReference type="EMBL" id="JADOUE010000001">
    <property type="protein sequence ID" value="MBG6122124.1"/>
    <property type="molecule type" value="Genomic_DNA"/>
</dbReference>
<name>A0A931DV75_9CORY</name>
<comment type="caution">
    <text evidence="4">The sequence shown here is derived from an EMBL/GenBank/DDBJ whole genome shotgun (WGS) entry which is preliminary data.</text>
</comment>
<dbReference type="RefSeq" id="WP_196824575.1">
    <property type="nucleotide sequence ID" value="NZ_CP046980.1"/>
</dbReference>
<keyword evidence="2" id="KW-0472">Membrane</keyword>
<gene>
    <name evidence="4" type="ORF">IW254_001093</name>
</gene>
<evidence type="ECO:0000313" key="4">
    <source>
        <dbReference type="EMBL" id="MBG6122124.1"/>
    </source>
</evidence>
<keyword evidence="2" id="KW-0812">Transmembrane</keyword>
<reference evidence="4" key="1">
    <citation type="submission" date="2020-11" db="EMBL/GenBank/DDBJ databases">
        <title>Sequencing the genomes of 1000 actinobacteria strains.</title>
        <authorList>
            <person name="Klenk H.-P."/>
        </authorList>
    </citation>
    <scope>NUCLEOTIDE SEQUENCE</scope>
    <source>
        <strain evidence="4">DSM 45632</strain>
    </source>
</reference>
<feature type="transmembrane region" description="Helical" evidence="2">
    <location>
        <begin position="119"/>
        <end position="146"/>
    </location>
</feature>
<evidence type="ECO:0000313" key="5">
    <source>
        <dbReference type="Proteomes" id="UP000658613"/>
    </source>
</evidence>
<keyword evidence="3" id="KW-0732">Signal</keyword>
<organism evidence="4 5">
    <name type="scientific">Corynebacterium aquatimens</name>
    <dbReference type="NCBI Taxonomy" id="1190508"/>
    <lineage>
        <taxon>Bacteria</taxon>
        <taxon>Bacillati</taxon>
        <taxon>Actinomycetota</taxon>
        <taxon>Actinomycetes</taxon>
        <taxon>Mycobacteriales</taxon>
        <taxon>Corynebacteriaceae</taxon>
        <taxon>Corynebacterium</taxon>
    </lineage>
</organism>
<keyword evidence="2" id="KW-1133">Transmembrane helix</keyword>
<sequence>MRVSRRSIAAASLAAMLTLTSATAVHAEEAPAGEQNPPSSFKFEKGNSSEQVGSSRVEEECELDENGNKIEPCKETVREFYPFKNSSELFAPFEDPSSFADEKFKQSSNGKYPDGAPEWFWPLVITGAVLGVIGSFLAALVPSGLLRVWLVK</sequence>